<dbReference type="Proteomes" id="UP000694542">
    <property type="component" value="Chromosome 8"/>
</dbReference>
<dbReference type="SUPFAM" id="SSF81321">
    <property type="entry name" value="Family A G protein-coupled receptor-like"/>
    <property type="match status" value="1"/>
</dbReference>
<proteinExistence type="inferred from homology"/>
<keyword evidence="7 9" id="KW-0675">Receptor</keyword>
<dbReference type="GO" id="GO:0005886">
    <property type="term" value="C:plasma membrane"/>
    <property type="evidence" value="ECO:0007669"/>
    <property type="project" value="UniProtKB-SubCell"/>
</dbReference>
<evidence type="ECO:0000256" key="4">
    <source>
        <dbReference type="ARBA" id="ARBA00022989"/>
    </source>
</evidence>
<evidence type="ECO:0000256" key="6">
    <source>
        <dbReference type="ARBA" id="ARBA00023136"/>
    </source>
</evidence>
<feature type="transmembrane region" description="Helical" evidence="11">
    <location>
        <begin position="276"/>
        <end position="301"/>
    </location>
</feature>
<evidence type="ECO:0000256" key="3">
    <source>
        <dbReference type="ARBA" id="ARBA00022692"/>
    </source>
</evidence>
<evidence type="ECO:0000256" key="7">
    <source>
        <dbReference type="ARBA" id="ARBA00023170"/>
    </source>
</evidence>
<dbReference type="PRINTS" id="PR00237">
    <property type="entry name" value="GPCRRHODOPSN"/>
</dbReference>
<evidence type="ECO:0000256" key="8">
    <source>
        <dbReference type="ARBA" id="ARBA00023224"/>
    </source>
</evidence>
<evidence type="ECO:0000256" key="2">
    <source>
        <dbReference type="ARBA" id="ARBA00022475"/>
    </source>
</evidence>
<dbReference type="AlphaFoldDB" id="A0A8C0Q5W1"/>
<dbReference type="Pfam" id="PF00001">
    <property type="entry name" value="7tm_1"/>
    <property type="match status" value="1"/>
</dbReference>
<feature type="region of interest" description="Disordered" evidence="10">
    <location>
        <begin position="64"/>
        <end position="88"/>
    </location>
</feature>
<evidence type="ECO:0000256" key="5">
    <source>
        <dbReference type="ARBA" id="ARBA00023040"/>
    </source>
</evidence>
<keyword evidence="2" id="KW-1003">Cell membrane</keyword>
<dbReference type="PANTHER" id="PTHR22752:SF3">
    <property type="entry name" value="G-PROTEIN COUPLED RECEPTOR 135"/>
    <property type="match status" value="1"/>
</dbReference>
<organism evidence="13 14">
    <name type="scientific">Canis lupus familiaris</name>
    <name type="common">Dog</name>
    <name type="synonym">Canis familiaris</name>
    <dbReference type="NCBI Taxonomy" id="9615"/>
    <lineage>
        <taxon>Eukaryota</taxon>
        <taxon>Metazoa</taxon>
        <taxon>Chordata</taxon>
        <taxon>Craniata</taxon>
        <taxon>Vertebrata</taxon>
        <taxon>Euteleostomi</taxon>
        <taxon>Mammalia</taxon>
        <taxon>Eutheria</taxon>
        <taxon>Laurasiatheria</taxon>
        <taxon>Carnivora</taxon>
        <taxon>Caniformia</taxon>
        <taxon>Canidae</taxon>
        <taxon>Canis</taxon>
    </lineage>
</organism>
<accession>A0A8C0Q5W1</accession>
<evidence type="ECO:0000256" key="9">
    <source>
        <dbReference type="RuleBase" id="RU000688"/>
    </source>
</evidence>
<dbReference type="Gene3D" id="1.20.1070.10">
    <property type="entry name" value="Rhodopsin 7-helix transmembrane proteins"/>
    <property type="match status" value="1"/>
</dbReference>
<reference evidence="13" key="2">
    <citation type="submission" date="2025-08" db="UniProtKB">
        <authorList>
            <consortium name="Ensembl"/>
        </authorList>
    </citation>
    <scope>IDENTIFICATION</scope>
</reference>
<feature type="transmembrane region" description="Helical" evidence="11">
    <location>
        <begin position="219"/>
        <end position="236"/>
    </location>
</feature>
<protein>
    <recommendedName>
        <fullName evidence="12">G-protein coupled receptors family 1 profile domain-containing protein</fullName>
    </recommendedName>
</protein>
<sequence length="395" mass="40726">MSAAAAAAGPQGGAAAAGPAARGDGLVGQPAPGGPSAAGAPGGTSSAATAAAVLSLSTAALGNQSDGSGGDSTGAWAGGGGAAGPGRRGGPRRALVLLLIFLLSSLGNCAVMAVIVKHRQLRTVTNAFILSLSLSDLLTALLCLPAAFLDLFTPPPGGSVPAAAAAAAAGPWRGFCAASRFFSSCFGIVSTLSVALVSLDRYCAIVRPPREKLGRRRALQLLAGAWLAALGFSLPWELLRAPRAAPAPPAPPAPPAAQSFHGCLYRTSPDPAQLGAAYSVGLVVACYLLPFLLMGFCHYHICRAVRLSDARVRPLTTHARVLAKCKMQTLKQYQTTQPSIVNCKCQKTTKIEFTITAKLILQVSHCEMNTQKSLNATRICLNTEFQERMEIFRIT</sequence>
<dbReference type="InterPro" id="IPR017452">
    <property type="entry name" value="GPCR_Rhodpsn_7TM"/>
</dbReference>
<keyword evidence="6 11" id="KW-0472">Membrane</keyword>
<dbReference type="Ensembl" id="ENSCAFT00040006404.1">
    <property type="protein sequence ID" value="ENSCAFP00040005544.1"/>
    <property type="gene ID" value="ENSCAFG00040003361.1"/>
</dbReference>
<comment type="similarity">
    <text evidence="9">Belongs to the G-protein coupled receptor 1 family.</text>
</comment>
<feature type="compositionally biased region" description="Low complexity" evidence="10">
    <location>
        <begin position="1"/>
        <end position="21"/>
    </location>
</feature>
<keyword evidence="8 9" id="KW-0807">Transducer</keyword>
<evidence type="ECO:0000259" key="12">
    <source>
        <dbReference type="PROSITE" id="PS50262"/>
    </source>
</evidence>
<evidence type="ECO:0000256" key="11">
    <source>
        <dbReference type="SAM" id="Phobius"/>
    </source>
</evidence>
<keyword evidence="3 9" id="KW-0812">Transmembrane</keyword>
<evidence type="ECO:0000313" key="14">
    <source>
        <dbReference type="Proteomes" id="UP000694542"/>
    </source>
</evidence>
<evidence type="ECO:0000313" key="13">
    <source>
        <dbReference type="Ensembl" id="ENSCAFP00040005544.1"/>
    </source>
</evidence>
<keyword evidence="5 9" id="KW-0297">G-protein coupled receptor</keyword>
<feature type="transmembrane region" description="Helical" evidence="11">
    <location>
        <begin position="181"/>
        <end position="199"/>
    </location>
</feature>
<dbReference type="InterPro" id="IPR000276">
    <property type="entry name" value="GPCR_Rhodpsn"/>
</dbReference>
<feature type="transmembrane region" description="Helical" evidence="11">
    <location>
        <begin position="128"/>
        <end position="149"/>
    </location>
</feature>
<dbReference type="PROSITE" id="PS50262">
    <property type="entry name" value="G_PROTEIN_RECEP_F1_2"/>
    <property type="match status" value="1"/>
</dbReference>
<keyword evidence="4 11" id="KW-1133">Transmembrane helix</keyword>
<feature type="transmembrane region" description="Helical" evidence="11">
    <location>
        <begin position="94"/>
        <end position="116"/>
    </location>
</feature>
<name>A0A8C0Q5W1_CANLF</name>
<dbReference type="PROSITE" id="PS00237">
    <property type="entry name" value="G_PROTEIN_RECEP_F1_1"/>
    <property type="match status" value="1"/>
</dbReference>
<feature type="domain" description="G-protein coupled receptors family 1 profile" evidence="12">
    <location>
        <begin position="107"/>
        <end position="395"/>
    </location>
</feature>
<feature type="compositionally biased region" description="Gly residues" evidence="10">
    <location>
        <begin position="67"/>
        <end position="88"/>
    </location>
</feature>
<evidence type="ECO:0000256" key="10">
    <source>
        <dbReference type="SAM" id="MobiDB-lite"/>
    </source>
</evidence>
<evidence type="ECO:0000256" key="1">
    <source>
        <dbReference type="ARBA" id="ARBA00004651"/>
    </source>
</evidence>
<dbReference type="PANTHER" id="PTHR22752">
    <property type="entry name" value="G PROTEIN-COUPLED RECEPTOR"/>
    <property type="match status" value="1"/>
</dbReference>
<feature type="region of interest" description="Disordered" evidence="10">
    <location>
        <begin position="1"/>
        <end position="42"/>
    </location>
</feature>
<reference evidence="13" key="1">
    <citation type="submission" date="2018-10" db="EMBL/GenBank/DDBJ databases">
        <title>De novo assembly of a Great Dane genome.</title>
        <authorList>
            <person name="Kidd J.M."/>
            <person name="Pendleton A.L."/>
            <person name="Shen F."/>
            <person name="Emery S."/>
        </authorList>
    </citation>
    <scope>NUCLEOTIDE SEQUENCE [LARGE SCALE GENOMIC DNA]</scope>
    <source>
        <strain evidence="13">Great Dane</strain>
    </source>
</reference>
<dbReference type="GO" id="GO:0004930">
    <property type="term" value="F:G protein-coupled receptor activity"/>
    <property type="evidence" value="ECO:0007669"/>
    <property type="project" value="UniProtKB-KW"/>
</dbReference>
<comment type="subcellular location">
    <subcellularLocation>
        <location evidence="1">Cell membrane</location>
        <topology evidence="1">Multi-pass membrane protein</topology>
    </subcellularLocation>
</comment>